<accession>A0A192H387</accession>
<evidence type="ECO:0000256" key="2">
    <source>
        <dbReference type="SAM" id="Phobius"/>
    </source>
</evidence>
<dbReference type="Gene3D" id="2.170.120.30">
    <property type="match status" value="1"/>
</dbReference>
<dbReference type="RefSeq" id="WP_068225239.1">
    <property type="nucleotide sequence ID" value="NZ_CP014623.1"/>
</dbReference>
<dbReference type="InterPro" id="IPR053154">
    <property type="entry name" value="c-di-AMP_regulator"/>
</dbReference>
<feature type="compositionally biased region" description="Low complexity" evidence="1">
    <location>
        <begin position="325"/>
        <end position="375"/>
    </location>
</feature>
<dbReference type="STRING" id="375175.AYR53_11145"/>
<dbReference type="EMBL" id="CP014873">
    <property type="protein sequence ID" value="ANK63274.1"/>
    <property type="molecule type" value="Genomic_DNA"/>
</dbReference>
<dbReference type="PANTHER" id="PTHR37804">
    <property type="entry name" value="CDAA REGULATORY PROTEIN CDAR"/>
    <property type="match status" value="1"/>
</dbReference>
<dbReference type="Pfam" id="PF07949">
    <property type="entry name" value="YbbR"/>
    <property type="match status" value="3"/>
</dbReference>
<dbReference type="Gene3D" id="2.170.120.40">
    <property type="entry name" value="YbbR-like domain"/>
    <property type="match status" value="2"/>
</dbReference>
<keyword evidence="4" id="KW-1185">Reference proteome</keyword>
<dbReference type="InterPro" id="IPR012505">
    <property type="entry name" value="YbbR"/>
</dbReference>
<keyword evidence="2" id="KW-1133">Transmembrane helix</keyword>
<feature type="compositionally biased region" description="Polar residues" evidence="1">
    <location>
        <begin position="285"/>
        <end position="324"/>
    </location>
</feature>
<proteinExistence type="predicted"/>
<evidence type="ECO:0000256" key="1">
    <source>
        <dbReference type="SAM" id="MobiDB-lite"/>
    </source>
</evidence>
<name>A0A192H387_9LACO</name>
<protein>
    <submittedName>
        <fullName evidence="3">Uncharacterized protein</fullName>
    </submittedName>
</protein>
<dbReference type="GeneID" id="42982816"/>
<organism evidence="3 4">
    <name type="scientific">Loigolactobacillus backii</name>
    <dbReference type="NCBI Taxonomy" id="375175"/>
    <lineage>
        <taxon>Bacteria</taxon>
        <taxon>Bacillati</taxon>
        <taxon>Bacillota</taxon>
        <taxon>Bacilli</taxon>
        <taxon>Lactobacillales</taxon>
        <taxon>Lactobacillaceae</taxon>
        <taxon>Loigolactobacillus</taxon>
    </lineage>
</organism>
<evidence type="ECO:0000313" key="3">
    <source>
        <dbReference type="EMBL" id="ANK63274.1"/>
    </source>
</evidence>
<keyword evidence="2" id="KW-0812">Transmembrane</keyword>
<sequence length="375" mass="39985">MNKFFNSPWVYRGLALIFAIMLFTYVNIDRINSTRQAASSSSTMLANKSKTITVPLQINADTDKYFITGYPEKVKVKIEGPSALVTATTNTQNFKVMANLERLGVGKHVVTLRQEGLNKELSYRISPQRVTIDVQRKETKRFPIQVKFNKANLATGYTTGDISLNQTTTTVTGSRSAVNSIEQVVATVNTKNNIESDISQETLLQALDSKGNTVNVLMDPQAVKVTIPVEHPSKKVSINLKATGTPADGKSVKLSSDTKSVTVTGPQSELDKLKDLTVDVPVDDASSSTTKTISLDPGSSNLQCSPKSVQVLVSVSDDGTNNNDTTAESGAASSSVTATSSKNDSSSSTTSSESSSESSQSANQESSSSSSSQSN</sequence>
<feature type="transmembrane region" description="Helical" evidence="2">
    <location>
        <begin position="9"/>
        <end position="28"/>
    </location>
</feature>
<evidence type="ECO:0000313" key="4">
    <source>
        <dbReference type="Proteomes" id="UP000078582"/>
    </source>
</evidence>
<dbReference type="Proteomes" id="UP000078582">
    <property type="component" value="Chromosome"/>
</dbReference>
<feature type="region of interest" description="Disordered" evidence="1">
    <location>
        <begin position="241"/>
        <end position="265"/>
    </location>
</feature>
<dbReference type="KEGG" id="lbt:AYR52_06485"/>
<feature type="compositionally biased region" description="Polar residues" evidence="1">
    <location>
        <begin position="253"/>
        <end position="265"/>
    </location>
</feature>
<dbReference type="OrthoDB" id="2139417at2"/>
<feature type="region of interest" description="Disordered" evidence="1">
    <location>
        <begin position="283"/>
        <end position="375"/>
    </location>
</feature>
<dbReference type="PANTHER" id="PTHR37804:SF1">
    <property type="entry name" value="CDAA REGULATORY PROTEIN CDAR"/>
    <property type="match status" value="1"/>
</dbReference>
<gene>
    <name evidence="3" type="ORF">AYR53_11145</name>
</gene>
<reference evidence="3 4" key="1">
    <citation type="submission" date="2016-03" db="EMBL/GenBank/DDBJ databases">
        <title>Pediococcus and Lactobacillus from brewery environment - whole genome sequencing and assembly.</title>
        <authorList>
            <person name="Behr J."/>
            <person name="Geissler A.J."/>
            <person name="Vogel R.F."/>
        </authorList>
    </citation>
    <scope>NUCLEOTIDE SEQUENCE [LARGE SCALE GENOMIC DNA]</scope>
    <source>
        <strain evidence="3 4">TMW 1.1989</strain>
    </source>
</reference>
<keyword evidence="2" id="KW-0472">Membrane</keyword>
<dbReference type="AlphaFoldDB" id="A0A192H387"/>